<dbReference type="GO" id="GO:0003677">
    <property type="term" value="F:DNA binding"/>
    <property type="evidence" value="ECO:0007669"/>
    <property type="project" value="InterPro"/>
</dbReference>
<feature type="transmembrane region" description="Helical" evidence="2">
    <location>
        <begin position="139"/>
        <end position="161"/>
    </location>
</feature>
<dbReference type="Gene3D" id="1.10.260.40">
    <property type="entry name" value="lambda repressor-like DNA-binding domains"/>
    <property type="match status" value="1"/>
</dbReference>
<dbReference type="InterPro" id="IPR001387">
    <property type="entry name" value="Cro/C1-type_HTH"/>
</dbReference>
<keyword evidence="2" id="KW-0812">Transmembrane</keyword>
<dbReference type="Proteomes" id="UP000642829">
    <property type="component" value="Unassembled WGS sequence"/>
</dbReference>
<keyword evidence="2" id="KW-0472">Membrane</keyword>
<protein>
    <recommendedName>
        <fullName evidence="3">HTH cro/C1-type domain-containing protein</fullName>
    </recommendedName>
</protein>
<feature type="compositionally biased region" description="Polar residues" evidence="1">
    <location>
        <begin position="123"/>
        <end position="133"/>
    </location>
</feature>
<feature type="domain" description="HTH cro/C1-type" evidence="3">
    <location>
        <begin position="7"/>
        <end position="68"/>
    </location>
</feature>
<organism evidence="4 5">
    <name type="scientific">Cerasicoccus arenae</name>
    <dbReference type="NCBI Taxonomy" id="424488"/>
    <lineage>
        <taxon>Bacteria</taxon>
        <taxon>Pseudomonadati</taxon>
        <taxon>Verrucomicrobiota</taxon>
        <taxon>Opitutia</taxon>
        <taxon>Puniceicoccales</taxon>
        <taxon>Cerasicoccaceae</taxon>
        <taxon>Cerasicoccus</taxon>
    </lineage>
</organism>
<dbReference type="InterPro" id="IPR050400">
    <property type="entry name" value="Bact_Cytoskel_RodZ"/>
</dbReference>
<feature type="region of interest" description="Disordered" evidence="1">
    <location>
        <begin position="93"/>
        <end position="133"/>
    </location>
</feature>
<keyword evidence="5" id="KW-1185">Reference proteome</keyword>
<dbReference type="SUPFAM" id="SSF47413">
    <property type="entry name" value="lambda repressor-like DNA-binding domains"/>
    <property type="match status" value="1"/>
</dbReference>
<evidence type="ECO:0000256" key="1">
    <source>
        <dbReference type="SAM" id="MobiDB-lite"/>
    </source>
</evidence>
<gene>
    <name evidence="4" type="ORF">GCM10007047_21510</name>
</gene>
<comment type="caution">
    <text evidence="4">The sequence shown here is derived from an EMBL/GenBank/DDBJ whole genome shotgun (WGS) entry which is preliminary data.</text>
</comment>
<dbReference type="SMART" id="SM00530">
    <property type="entry name" value="HTH_XRE"/>
    <property type="match status" value="1"/>
</dbReference>
<dbReference type="AlphaFoldDB" id="A0A8J3DHY3"/>
<proteinExistence type="predicted"/>
<dbReference type="PANTHER" id="PTHR34475">
    <property type="match status" value="1"/>
</dbReference>
<reference evidence="4" key="2">
    <citation type="submission" date="2020-09" db="EMBL/GenBank/DDBJ databases">
        <authorList>
            <person name="Sun Q."/>
            <person name="Kim S."/>
        </authorList>
    </citation>
    <scope>NUCLEOTIDE SEQUENCE</scope>
    <source>
        <strain evidence="4">KCTC 12870</strain>
    </source>
</reference>
<name>A0A8J3DHY3_9BACT</name>
<evidence type="ECO:0000313" key="4">
    <source>
        <dbReference type="EMBL" id="GHC04454.1"/>
    </source>
</evidence>
<accession>A0A8J3DHY3</accession>
<reference evidence="4" key="1">
    <citation type="journal article" date="2014" name="Int. J. Syst. Evol. Microbiol.">
        <title>Complete genome sequence of Corynebacterium casei LMG S-19264T (=DSM 44701T), isolated from a smear-ripened cheese.</title>
        <authorList>
            <consortium name="US DOE Joint Genome Institute (JGI-PGF)"/>
            <person name="Walter F."/>
            <person name="Albersmeier A."/>
            <person name="Kalinowski J."/>
            <person name="Ruckert C."/>
        </authorList>
    </citation>
    <scope>NUCLEOTIDE SEQUENCE</scope>
    <source>
        <strain evidence="4">KCTC 12870</strain>
    </source>
</reference>
<dbReference type="PANTHER" id="PTHR34475:SF1">
    <property type="entry name" value="CYTOSKELETON PROTEIN RODZ"/>
    <property type="match status" value="1"/>
</dbReference>
<dbReference type="InterPro" id="IPR010982">
    <property type="entry name" value="Lambda_DNA-bd_dom_sf"/>
</dbReference>
<evidence type="ECO:0000259" key="3">
    <source>
        <dbReference type="SMART" id="SM00530"/>
    </source>
</evidence>
<dbReference type="RefSeq" id="WP_189514963.1">
    <property type="nucleotide sequence ID" value="NZ_BMXG01000012.1"/>
</dbReference>
<dbReference type="Pfam" id="PF13413">
    <property type="entry name" value="HTH_25"/>
    <property type="match status" value="1"/>
</dbReference>
<sequence length="279" mass="30956">MPNIGDRLEEARKRQGISIREASEATKIRGDLLLSLENNNFDFDLPDVYKRGFLKLYARFLKLDTDKLMIDFDAAMMGRSKVKRSDAREFFGRMDLPERTTPLGSSESTPPFGQHEEPRRANPDSQPSEPMEQQSDTALYWKIGGIFVGVFIIISLLTLLVQSIFSSEPDTTIQESDTVVAADPAIPATPTEVTIIGLGNTSVVVNSLDGNQEFKERIRQASGSIAAGDEISFMREGPIMIVASNIENIAVRINGREFRAEGMTGIGRWYFNAVGPYTP</sequence>
<keyword evidence="2" id="KW-1133">Transmembrane helix</keyword>
<dbReference type="EMBL" id="BMXG01000012">
    <property type="protein sequence ID" value="GHC04454.1"/>
    <property type="molecule type" value="Genomic_DNA"/>
</dbReference>
<evidence type="ECO:0000256" key="2">
    <source>
        <dbReference type="SAM" id="Phobius"/>
    </source>
</evidence>
<feature type="compositionally biased region" description="Polar residues" evidence="1">
    <location>
        <begin position="102"/>
        <end position="111"/>
    </location>
</feature>
<dbReference type="CDD" id="cd00093">
    <property type="entry name" value="HTH_XRE"/>
    <property type="match status" value="1"/>
</dbReference>
<evidence type="ECO:0000313" key="5">
    <source>
        <dbReference type="Proteomes" id="UP000642829"/>
    </source>
</evidence>